<dbReference type="Proteomes" id="UP000828390">
    <property type="component" value="Unassembled WGS sequence"/>
</dbReference>
<gene>
    <name evidence="1" type="ORF">DPMN_119003</name>
</gene>
<name>A0A9D4GIG9_DREPO</name>
<evidence type="ECO:0000313" key="1">
    <source>
        <dbReference type="EMBL" id="KAH3817467.1"/>
    </source>
</evidence>
<reference evidence="1" key="1">
    <citation type="journal article" date="2019" name="bioRxiv">
        <title>The Genome of the Zebra Mussel, Dreissena polymorpha: A Resource for Invasive Species Research.</title>
        <authorList>
            <person name="McCartney M.A."/>
            <person name="Auch B."/>
            <person name="Kono T."/>
            <person name="Mallez S."/>
            <person name="Zhang Y."/>
            <person name="Obille A."/>
            <person name="Becker A."/>
            <person name="Abrahante J.E."/>
            <person name="Garbe J."/>
            <person name="Badalamenti J.P."/>
            <person name="Herman A."/>
            <person name="Mangelson H."/>
            <person name="Liachko I."/>
            <person name="Sullivan S."/>
            <person name="Sone E.D."/>
            <person name="Koren S."/>
            <person name="Silverstein K.A.T."/>
            <person name="Beckman K.B."/>
            <person name="Gohl D.M."/>
        </authorList>
    </citation>
    <scope>NUCLEOTIDE SEQUENCE</scope>
    <source>
        <strain evidence="1">Duluth1</strain>
        <tissue evidence="1">Whole animal</tissue>
    </source>
</reference>
<dbReference type="AlphaFoldDB" id="A0A9D4GIG9"/>
<reference evidence="1" key="2">
    <citation type="submission" date="2020-11" db="EMBL/GenBank/DDBJ databases">
        <authorList>
            <person name="McCartney M.A."/>
            <person name="Auch B."/>
            <person name="Kono T."/>
            <person name="Mallez S."/>
            <person name="Becker A."/>
            <person name="Gohl D.M."/>
            <person name="Silverstein K.A.T."/>
            <person name="Koren S."/>
            <person name="Bechman K.B."/>
            <person name="Herman A."/>
            <person name="Abrahante J.E."/>
            <person name="Garbe J."/>
        </authorList>
    </citation>
    <scope>NUCLEOTIDE SEQUENCE</scope>
    <source>
        <strain evidence="1">Duluth1</strain>
        <tissue evidence="1">Whole animal</tissue>
    </source>
</reference>
<comment type="caution">
    <text evidence="1">The sequence shown here is derived from an EMBL/GenBank/DDBJ whole genome shotgun (WGS) entry which is preliminary data.</text>
</comment>
<sequence>MEDFVAFKPPREMGLSDVRILMLGPVGAGESSFYNTINSVFKSRKGLGPENLHTA</sequence>
<protein>
    <submittedName>
        <fullName evidence="1">Uncharacterized protein</fullName>
    </submittedName>
</protein>
<evidence type="ECO:0000313" key="2">
    <source>
        <dbReference type="Proteomes" id="UP000828390"/>
    </source>
</evidence>
<dbReference type="EMBL" id="JAIWYP010000005">
    <property type="protein sequence ID" value="KAH3817467.1"/>
    <property type="molecule type" value="Genomic_DNA"/>
</dbReference>
<keyword evidence="2" id="KW-1185">Reference proteome</keyword>
<accession>A0A9D4GIG9</accession>
<proteinExistence type="predicted"/>
<organism evidence="1 2">
    <name type="scientific">Dreissena polymorpha</name>
    <name type="common">Zebra mussel</name>
    <name type="synonym">Mytilus polymorpha</name>
    <dbReference type="NCBI Taxonomy" id="45954"/>
    <lineage>
        <taxon>Eukaryota</taxon>
        <taxon>Metazoa</taxon>
        <taxon>Spiralia</taxon>
        <taxon>Lophotrochozoa</taxon>
        <taxon>Mollusca</taxon>
        <taxon>Bivalvia</taxon>
        <taxon>Autobranchia</taxon>
        <taxon>Heteroconchia</taxon>
        <taxon>Euheterodonta</taxon>
        <taxon>Imparidentia</taxon>
        <taxon>Neoheterodontei</taxon>
        <taxon>Myida</taxon>
        <taxon>Dreissenoidea</taxon>
        <taxon>Dreissenidae</taxon>
        <taxon>Dreissena</taxon>
    </lineage>
</organism>